<name>A0A562IG43_MICOL</name>
<dbReference type="PANTHER" id="PTHR24221:SF654">
    <property type="entry name" value="ATP-BINDING CASSETTE SUB-FAMILY B MEMBER 6"/>
    <property type="match status" value="1"/>
</dbReference>
<dbReference type="GO" id="GO:0034040">
    <property type="term" value="F:ATPase-coupled lipid transmembrane transporter activity"/>
    <property type="evidence" value="ECO:0007669"/>
    <property type="project" value="TreeGrafter"/>
</dbReference>
<dbReference type="SMART" id="SM00382">
    <property type="entry name" value="AAA"/>
    <property type="match status" value="1"/>
</dbReference>
<feature type="transmembrane region" description="Helical" evidence="8">
    <location>
        <begin position="21"/>
        <end position="42"/>
    </location>
</feature>
<sequence>MRTRDGQFRRAILDARGATATLALVTLVGAVAELLLPAALGLAVDATLTGGSRWWPVAACALVAVLVATDSLGDLAGGYGAARATARLRERLLRHLFALDVRAARRHPVGDLAGRLVGQAADAGQAGNAVVLGAIALLPPLGSVVALVMIEPLLGLTLLAGLVVLAALMRAFVTDASAATTAYQRALNLIAGRLLESLSGARTIAAAATRRAEEDRVLAALPELGRHGRRGWDLLARASARTAAVAPLMQLGVVAVGGYALTAGWLTPGQLVSAVRYAATGAGLGAVLAGLNRLVRSRAGAARVAEALASPVPPDGDRPLPPGRGELRLRGVTVYADDGRPVLDGVDLAVPAGATVAVVGPSGAGKSTLAAVAGRLHDPDAGEVRLDGVPLSRLRPDELRRAVAYAFDRPVLVGATVHDAIGLALPADRATPPGPSPVDPRPAEGTPAGDATADPAVRRAAEAAAVADVVDRLPLGFWTPLADTPLSGGEAQRLGLARAFAGDGRLLILDDATSSLDTVTEHRISRAVAGRAGGRTRLVVTHRVATAASADLVAWLDGGRLRALAPHAALWSDPAYRAVFRTVADADAGNGASADADAGVGADADAGVGADADAGVGADADAGVGAGAAAGGAAR</sequence>
<evidence type="ECO:0000256" key="3">
    <source>
        <dbReference type="ARBA" id="ARBA00022741"/>
    </source>
</evidence>
<feature type="transmembrane region" description="Helical" evidence="8">
    <location>
        <begin position="243"/>
        <end position="262"/>
    </location>
</feature>
<feature type="region of interest" description="Disordered" evidence="7">
    <location>
        <begin position="426"/>
        <end position="452"/>
    </location>
</feature>
<dbReference type="GO" id="GO:0005886">
    <property type="term" value="C:plasma membrane"/>
    <property type="evidence" value="ECO:0007669"/>
    <property type="project" value="UniProtKB-SubCell"/>
</dbReference>
<feature type="domain" description="ABC transporter" evidence="9">
    <location>
        <begin position="327"/>
        <end position="583"/>
    </location>
</feature>
<dbReference type="Gene3D" id="1.20.1560.10">
    <property type="entry name" value="ABC transporter type 1, transmembrane domain"/>
    <property type="match status" value="1"/>
</dbReference>
<dbReference type="RefSeq" id="WP_246140910.1">
    <property type="nucleotide sequence ID" value="NZ_JBIAZH010000084.1"/>
</dbReference>
<comment type="subcellular location">
    <subcellularLocation>
        <location evidence="1">Cell membrane</location>
        <topology evidence="1">Multi-pass membrane protein</topology>
    </subcellularLocation>
</comment>
<dbReference type="InterPro" id="IPR039421">
    <property type="entry name" value="Type_1_exporter"/>
</dbReference>
<dbReference type="Pfam" id="PF00005">
    <property type="entry name" value="ABC_tran"/>
    <property type="match status" value="1"/>
</dbReference>
<dbReference type="EMBL" id="VLKE01000001">
    <property type="protein sequence ID" value="TWH69967.1"/>
    <property type="molecule type" value="Genomic_DNA"/>
</dbReference>
<dbReference type="AlphaFoldDB" id="A0A562IG43"/>
<dbReference type="InterPro" id="IPR017871">
    <property type="entry name" value="ABC_transporter-like_CS"/>
</dbReference>
<keyword evidence="5 8" id="KW-1133">Transmembrane helix</keyword>
<keyword evidence="4 11" id="KW-0067">ATP-binding</keyword>
<reference evidence="11 12" key="1">
    <citation type="submission" date="2019-07" db="EMBL/GenBank/DDBJ databases">
        <title>R&amp;d 2014.</title>
        <authorList>
            <person name="Klenk H.-P."/>
        </authorList>
    </citation>
    <scope>NUCLEOTIDE SEQUENCE [LARGE SCALE GENOMIC DNA]</scope>
    <source>
        <strain evidence="11 12">DSM 43868</strain>
    </source>
</reference>
<keyword evidence="12" id="KW-1185">Reference proteome</keyword>
<dbReference type="InterPro" id="IPR036640">
    <property type="entry name" value="ABC1_TM_sf"/>
</dbReference>
<dbReference type="SUPFAM" id="SSF90123">
    <property type="entry name" value="ABC transporter transmembrane region"/>
    <property type="match status" value="1"/>
</dbReference>
<evidence type="ECO:0000256" key="4">
    <source>
        <dbReference type="ARBA" id="ARBA00022840"/>
    </source>
</evidence>
<dbReference type="SUPFAM" id="SSF52540">
    <property type="entry name" value="P-loop containing nucleoside triphosphate hydrolases"/>
    <property type="match status" value="1"/>
</dbReference>
<dbReference type="PANTHER" id="PTHR24221">
    <property type="entry name" value="ATP-BINDING CASSETTE SUB-FAMILY B"/>
    <property type="match status" value="1"/>
</dbReference>
<dbReference type="InterPro" id="IPR027417">
    <property type="entry name" value="P-loop_NTPase"/>
</dbReference>
<dbReference type="InterPro" id="IPR011527">
    <property type="entry name" value="ABC1_TM_dom"/>
</dbReference>
<dbReference type="GO" id="GO:0016887">
    <property type="term" value="F:ATP hydrolysis activity"/>
    <property type="evidence" value="ECO:0007669"/>
    <property type="project" value="InterPro"/>
</dbReference>
<dbReference type="PROSITE" id="PS50929">
    <property type="entry name" value="ABC_TM1F"/>
    <property type="match status" value="1"/>
</dbReference>
<dbReference type="GO" id="GO:0005524">
    <property type="term" value="F:ATP binding"/>
    <property type="evidence" value="ECO:0007669"/>
    <property type="project" value="UniProtKB-KW"/>
</dbReference>
<feature type="domain" description="ABC transmembrane type-1" evidence="10">
    <location>
        <begin position="20"/>
        <end position="278"/>
    </location>
</feature>
<evidence type="ECO:0000256" key="8">
    <source>
        <dbReference type="SAM" id="Phobius"/>
    </source>
</evidence>
<proteinExistence type="predicted"/>
<evidence type="ECO:0000313" key="12">
    <source>
        <dbReference type="Proteomes" id="UP000319825"/>
    </source>
</evidence>
<keyword evidence="2 8" id="KW-0812">Transmembrane</keyword>
<evidence type="ECO:0000256" key="7">
    <source>
        <dbReference type="SAM" id="MobiDB-lite"/>
    </source>
</evidence>
<dbReference type="Proteomes" id="UP000319825">
    <property type="component" value="Unassembled WGS sequence"/>
</dbReference>
<accession>A0A562IG43</accession>
<evidence type="ECO:0000259" key="10">
    <source>
        <dbReference type="PROSITE" id="PS50929"/>
    </source>
</evidence>
<gene>
    <name evidence="11" type="ORF">JD77_04985</name>
</gene>
<feature type="transmembrane region" description="Helical" evidence="8">
    <location>
        <begin position="129"/>
        <end position="150"/>
    </location>
</feature>
<keyword evidence="3" id="KW-0547">Nucleotide-binding</keyword>
<evidence type="ECO:0000256" key="6">
    <source>
        <dbReference type="ARBA" id="ARBA00023136"/>
    </source>
</evidence>
<evidence type="ECO:0000256" key="5">
    <source>
        <dbReference type="ARBA" id="ARBA00022989"/>
    </source>
</evidence>
<dbReference type="InterPro" id="IPR003439">
    <property type="entry name" value="ABC_transporter-like_ATP-bd"/>
</dbReference>
<keyword evidence="6 8" id="KW-0472">Membrane</keyword>
<evidence type="ECO:0000256" key="2">
    <source>
        <dbReference type="ARBA" id="ARBA00022692"/>
    </source>
</evidence>
<dbReference type="Pfam" id="PF00664">
    <property type="entry name" value="ABC_membrane"/>
    <property type="match status" value="1"/>
</dbReference>
<dbReference type="CDD" id="cd03228">
    <property type="entry name" value="ABCC_MRP_Like"/>
    <property type="match status" value="1"/>
</dbReference>
<evidence type="ECO:0000259" key="9">
    <source>
        <dbReference type="PROSITE" id="PS50893"/>
    </source>
</evidence>
<dbReference type="Gene3D" id="3.40.50.300">
    <property type="entry name" value="P-loop containing nucleotide triphosphate hydrolases"/>
    <property type="match status" value="1"/>
</dbReference>
<evidence type="ECO:0000313" key="11">
    <source>
        <dbReference type="EMBL" id="TWH69967.1"/>
    </source>
</evidence>
<organism evidence="11 12">
    <name type="scientific">Micromonospora olivasterospora</name>
    <dbReference type="NCBI Taxonomy" id="1880"/>
    <lineage>
        <taxon>Bacteria</taxon>
        <taxon>Bacillati</taxon>
        <taxon>Actinomycetota</taxon>
        <taxon>Actinomycetes</taxon>
        <taxon>Micromonosporales</taxon>
        <taxon>Micromonosporaceae</taxon>
        <taxon>Micromonospora</taxon>
    </lineage>
</organism>
<dbReference type="PROSITE" id="PS50893">
    <property type="entry name" value="ABC_TRANSPORTER_2"/>
    <property type="match status" value="1"/>
</dbReference>
<evidence type="ECO:0000256" key="1">
    <source>
        <dbReference type="ARBA" id="ARBA00004651"/>
    </source>
</evidence>
<dbReference type="InterPro" id="IPR003593">
    <property type="entry name" value="AAA+_ATPase"/>
</dbReference>
<protein>
    <submittedName>
        <fullName evidence="11">ATP-binding cassette subfamily B protein</fullName>
    </submittedName>
</protein>
<feature type="transmembrane region" description="Helical" evidence="8">
    <location>
        <begin position="156"/>
        <end position="173"/>
    </location>
</feature>
<comment type="caution">
    <text evidence="11">The sequence shown here is derived from an EMBL/GenBank/DDBJ whole genome shotgun (WGS) entry which is preliminary data.</text>
</comment>
<dbReference type="PROSITE" id="PS00211">
    <property type="entry name" value="ABC_TRANSPORTER_1"/>
    <property type="match status" value="1"/>
</dbReference>
<dbReference type="GO" id="GO:0140359">
    <property type="term" value="F:ABC-type transporter activity"/>
    <property type="evidence" value="ECO:0007669"/>
    <property type="project" value="InterPro"/>
</dbReference>
<feature type="transmembrane region" description="Helical" evidence="8">
    <location>
        <begin position="54"/>
        <end position="82"/>
    </location>
</feature>